<gene>
    <name evidence="2" type="ORF">GWP43_11045</name>
</gene>
<dbReference type="PANTHER" id="PTHR16222">
    <property type="entry name" value="ADP-RIBOSYLGLYCOHYDROLASE"/>
    <property type="match status" value="1"/>
</dbReference>
<feature type="binding site" evidence="1">
    <location>
        <position position="196"/>
    </location>
    <ligand>
        <name>Mg(2+)</name>
        <dbReference type="ChEBI" id="CHEBI:18420"/>
        <label>1</label>
    </ligand>
</feature>
<dbReference type="KEGG" id="trz:GWP43_11045"/>
<dbReference type="PANTHER" id="PTHR16222:SF12">
    <property type="entry name" value="ADP-RIBOSYLGLYCOHYDROLASE-RELATED"/>
    <property type="match status" value="1"/>
</dbReference>
<name>A0A6P1Y2Y9_9SPIR</name>
<dbReference type="InterPro" id="IPR005502">
    <property type="entry name" value="Ribosyl_crysJ1"/>
</dbReference>
<evidence type="ECO:0000256" key="1">
    <source>
        <dbReference type="PIRSR" id="PIRSR605502-1"/>
    </source>
</evidence>
<dbReference type="Pfam" id="PF03747">
    <property type="entry name" value="ADP_ribosyl_GH"/>
    <property type="match status" value="1"/>
</dbReference>
<reference evidence="2 3" key="1">
    <citation type="submission" date="2020-01" db="EMBL/GenBank/DDBJ databases">
        <title>Complete genome sequence of a human oral phylogroup 1 Treponema sp. strain ATCC 700766, originally isolated from periodontitis dental plaque.</title>
        <authorList>
            <person name="Chan Y."/>
            <person name="Huo Y.-B."/>
            <person name="Yu X.-L."/>
            <person name="Zeng H."/>
            <person name="Leung W.-K."/>
            <person name="Watt R.M."/>
        </authorList>
    </citation>
    <scope>NUCLEOTIDE SEQUENCE [LARGE SCALE GENOMIC DNA]</scope>
    <source>
        <strain evidence="2 3">OMZ 804</strain>
    </source>
</reference>
<dbReference type="Gene3D" id="1.10.4080.10">
    <property type="entry name" value="ADP-ribosylation/Crystallin J1"/>
    <property type="match status" value="1"/>
</dbReference>
<keyword evidence="2" id="KW-0378">Hydrolase</keyword>
<dbReference type="InterPro" id="IPR036705">
    <property type="entry name" value="Ribosyl_crysJ1_sf"/>
</dbReference>
<evidence type="ECO:0000313" key="3">
    <source>
        <dbReference type="Proteomes" id="UP000464374"/>
    </source>
</evidence>
<dbReference type="AlphaFoldDB" id="A0A6P1Y2Y9"/>
<keyword evidence="1" id="KW-0460">Magnesium</keyword>
<feature type="binding site" evidence="1">
    <location>
        <position position="195"/>
    </location>
    <ligand>
        <name>Mg(2+)</name>
        <dbReference type="ChEBI" id="CHEBI:18420"/>
        <label>1</label>
    </ligand>
</feature>
<dbReference type="SUPFAM" id="SSF101478">
    <property type="entry name" value="ADP-ribosylglycohydrolase"/>
    <property type="match status" value="1"/>
</dbReference>
<dbReference type="Proteomes" id="UP000464374">
    <property type="component" value="Chromosome"/>
</dbReference>
<organism evidence="2 3">
    <name type="scientific">Treponema vincentii</name>
    <dbReference type="NCBI Taxonomy" id="69710"/>
    <lineage>
        <taxon>Bacteria</taxon>
        <taxon>Pseudomonadati</taxon>
        <taxon>Spirochaetota</taxon>
        <taxon>Spirochaetia</taxon>
        <taxon>Spirochaetales</taxon>
        <taxon>Treponemataceae</taxon>
        <taxon>Treponema</taxon>
    </lineage>
</organism>
<dbReference type="RefSeq" id="WP_162664199.1">
    <property type="nucleotide sequence ID" value="NZ_CP048020.1"/>
</dbReference>
<dbReference type="GO" id="GO:0046872">
    <property type="term" value="F:metal ion binding"/>
    <property type="evidence" value="ECO:0007669"/>
    <property type="project" value="UniProtKB-KW"/>
</dbReference>
<sequence>MKAWEYIYDLTKNAVPVVLSEDEQTWEASNAAEKQVDNLLRVQWASHVPGSHAPESVVIAAVQSIEALGCDVSAAEDLIPEGLDALKRNDMKTLQRITARIFNILFMCPSDTASDYWKSTLYQSFDEYEKAIAFPAAETETLSNAVLYDKTKAAWLGRLCGGGFGTALEGYTTAQLKKKFGEIHTYVRKPNTYNDDITYEIAFLEACFKAQGMPTSADIADQWLELIPCGWSAEQVALDNLRRGMYPPESGLFRNPYREWIGAQMRGAVCGQVAPLNPRKAALLAWRDAEISHHGNGILGEVFNAVLVSLAYGADPMRRCLEKAVSCIPRDSEYASVLHFALAQCMKKQDFYEAWAACEEKYKRYNWIHAYPNAAAEVVALYFGKDNFNDVMHYIAMCGQDVDCNAAQLGAALGAKLGTKGIEDHWTDPFGDEIITYLRGNKTVSLQELINKTVSVVKQLEDV</sequence>
<evidence type="ECO:0000313" key="2">
    <source>
        <dbReference type="EMBL" id="QHX43894.1"/>
    </source>
</evidence>
<dbReference type="EMBL" id="CP048020">
    <property type="protein sequence ID" value="QHX43894.1"/>
    <property type="molecule type" value="Genomic_DNA"/>
</dbReference>
<dbReference type="InterPro" id="IPR050792">
    <property type="entry name" value="ADP-ribosylglycohydrolase"/>
</dbReference>
<feature type="binding site" evidence="1">
    <location>
        <position position="403"/>
    </location>
    <ligand>
        <name>Mg(2+)</name>
        <dbReference type="ChEBI" id="CHEBI:18420"/>
        <label>1</label>
    </ligand>
</feature>
<proteinExistence type="predicted"/>
<dbReference type="GO" id="GO:0016787">
    <property type="term" value="F:hydrolase activity"/>
    <property type="evidence" value="ECO:0007669"/>
    <property type="project" value="UniProtKB-KW"/>
</dbReference>
<feature type="binding site" evidence="1">
    <location>
        <position position="401"/>
    </location>
    <ligand>
        <name>Mg(2+)</name>
        <dbReference type="ChEBI" id="CHEBI:18420"/>
        <label>1</label>
    </ligand>
</feature>
<comment type="cofactor">
    <cofactor evidence="1">
        <name>Mg(2+)</name>
        <dbReference type="ChEBI" id="CHEBI:18420"/>
    </cofactor>
    <text evidence="1">Binds 2 magnesium ions per subunit.</text>
</comment>
<keyword evidence="1" id="KW-0479">Metal-binding</keyword>
<protein>
    <submittedName>
        <fullName evidence="2">ADP-ribosylglycohydrolase family protein</fullName>
    </submittedName>
</protein>
<accession>A0A6P1Y2Y9</accession>